<organism evidence="1">
    <name type="scientific">Chlorobium phaeobacteroides (strain BS1)</name>
    <dbReference type="NCBI Taxonomy" id="331678"/>
    <lineage>
        <taxon>Bacteria</taxon>
        <taxon>Pseudomonadati</taxon>
        <taxon>Chlorobiota</taxon>
        <taxon>Chlorobiia</taxon>
        <taxon>Chlorobiales</taxon>
        <taxon>Chlorobiaceae</taxon>
        <taxon>Chlorobium/Pelodictyon group</taxon>
        <taxon>Chlorobium</taxon>
    </lineage>
</organism>
<sequence length="616" mass="68677">MAGVYWASRDIDPAFLGNHHFFIFMYKDEEQAKRVTGRWDGWHVRYRREVNDAGLAVYFTTVGVGTDSSDNIKYKFNPESDIWAINEIAKESNTDALSPDKDLQAVRLSPDVSSHNIPSYEDLMNALLGRIFNFNKNREMGNTITYHLFTQNCSAGVNTVLSTLGFPDAYREQMGEFSGIDMAEESIVGAELYSMAYVGNKHSLELHATGCEYVSRMSSSNKVNFTSIFDALDRGYNGCAYCMKQFDTDRREEPQKLFKLHLIGLACNETEDWSGADSAYLRVNGIRVWGPVRMNNGDAKVLTDVPPIEFTDVARISLFDKDSGTSIVHESVSLDEDDSLGKVSIPGSLAGQGEKSCVFNNDGAHYLLIYKVVEYDVNTGEAVPGTTYQLFLESLKCHETEDFTGADETYMRANNVIVWGPKSMNDGNTRDLTGLDPLGFQGSVRLDLYDKDGDMPSDDDDHLGHFLVTPAVNGQGTQSYTFDGDGARYVLKYHVGEQSPVTEPADYRLKLISLTCHETEDSTGADETYLHVDRVLKWGPRSMNDGNTKSLAGIEPIRFQNSVRLDLYDQDSGSWYDSDDHIDKVIISTGDSGRGTKECKFKGDGASYTLKYEVLS</sequence>
<protein>
    <submittedName>
        <fullName evidence="1">Uncharacterized protein</fullName>
    </submittedName>
</protein>
<dbReference type="AlphaFoldDB" id="B3EQF0"/>
<dbReference type="KEGG" id="cpb:Cphamn1_2554"/>
<dbReference type="STRING" id="331678.Cphamn1_2554"/>
<dbReference type="EMBL" id="CP001101">
    <property type="protein sequence ID" value="ACE05448.1"/>
    <property type="molecule type" value="Genomic_DNA"/>
</dbReference>
<gene>
    <name evidence="1" type="ordered locus">Cphamn1_2554</name>
</gene>
<name>B3EQF0_CHLPB</name>
<dbReference type="HOGENOM" id="CLU_443270_0_0_10"/>
<proteinExistence type="predicted"/>
<reference evidence="1" key="1">
    <citation type="submission" date="2008-06" db="EMBL/GenBank/DDBJ databases">
        <title>Complete sequence of Chlorobium phaeobacteroides BS1.</title>
        <authorList>
            <consortium name="US DOE Joint Genome Institute"/>
            <person name="Lucas S."/>
            <person name="Copeland A."/>
            <person name="Lapidus A."/>
            <person name="Glavina del Rio T."/>
            <person name="Dalin E."/>
            <person name="Tice H."/>
            <person name="Bruce D."/>
            <person name="Goodwin L."/>
            <person name="Pitluck S."/>
            <person name="Schmutz J."/>
            <person name="Larimer F."/>
            <person name="Land M."/>
            <person name="Hauser L."/>
            <person name="Kyrpides N."/>
            <person name="Ovchinnikova G."/>
            <person name="Li T."/>
            <person name="Liu Z."/>
            <person name="Zhao F."/>
            <person name="Overmann J."/>
            <person name="Bryant D.A."/>
            <person name="Richardson P."/>
        </authorList>
    </citation>
    <scope>NUCLEOTIDE SEQUENCE [LARGE SCALE GENOMIC DNA]</scope>
    <source>
        <strain evidence="1">BS1</strain>
    </source>
</reference>
<evidence type="ECO:0000313" key="1">
    <source>
        <dbReference type="EMBL" id="ACE05448.1"/>
    </source>
</evidence>
<accession>B3EQF0</accession>